<proteinExistence type="predicted"/>
<organism evidence="1 2">
    <name type="scientific">Coemansia guatemalensis</name>
    <dbReference type="NCBI Taxonomy" id="2761395"/>
    <lineage>
        <taxon>Eukaryota</taxon>
        <taxon>Fungi</taxon>
        <taxon>Fungi incertae sedis</taxon>
        <taxon>Zoopagomycota</taxon>
        <taxon>Kickxellomycotina</taxon>
        <taxon>Kickxellomycetes</taxon>
        <taxon>Kickxellales</taxon>
        <taxon>Kickxellaceae</taxon>
        <taxon>Coemansia</taxon>
    </lineage>
</organism>
<dbReference type="GO" id="GO:0006890">
    <property type="term" value="P:retrograde vesicle-mediated transport, Golgi to endoplasmic reticulum"/>
    <property type="evidence" value="ECO:0007669"/>
    <property type="project" value="InterPro"/>
</dbReference>
<dbReference type="PANTHER" id="PTHR13520">
    <property type="entry name" value="RAD50-INTERACTING PROTEIN 1 RINT-1"/>
    <property type="match status" value="1"/>
</dbReference>
<sequence>TLRDAYFFDGAGVLDRLLSDAGTFAAWVEAERARAIKSYMEAIAAPNAFESAYAADVVGADEPRPSQIAQRVVLLIEDIGERYEVIPSCMQRLQMLATAQFPLMIALVEDLEAELDEFSRVSLAFMRDAVEGTSRSTSNAAQLQQLATWYHTAWFVEEAACDWNCLELYVTMWAGVCRHAAMRDNGEDPRDWREGCDAWDEHDRRVLDAAPAPDSDDWLDGGIWERTIGTLGALRQRILELMGRAISKDVIGQLRAYRKKANWAIEEEGEGSVSAVLGVALLELAQLVESLSELIPYTALVRVLRGLAGEIDSFLVDRVACAHSFNANGGQQFATDVRALDRVISSPIEGRPSVFPRAHESARILCCPADSSAPVTDDMALTLDEWTPTVLDPTVDEGEALMVLAKLGIRRLALSDVRRLVRTRIDFADHDIA</sequence>
<dbReference type="GO" id="GO:0060628">
    <property type="term" value="P:regulation of ER to Golgi vesicle-mediated transport"/>
    <property type="evidence" value="ECO:0007669"/>
    <property type="project" value="TreeGrafter"/>
</dbReference>
<dbReference type="EMBL" id="JANBUO010002315">
    <property type="protein sequence ID" value="KAJ2795062.1"/>
    <property type="molecule type" value="Genomic_DNA"/>
</dbReference>
<keyword evidence="2" id="KW-1185">Reference proteome</keyword>
<reference evidence="1" key="1">
    <citation type="submission" date="2022-07" db="EMBL/GenBank/DDBJ databases">
        <title>Phylogenomic reconstructions and comparative analyses of Kickxellomycotina fungi.</title>
        <authorList>
            <person name="Reynolds N.K."/>
            <person name="Stajich J.E."/>
            <person name="Barry K."/>
            <person name="Grigoriev I.V."/>
            <person name="Crous P."/>
            <person name="Smith M.E."/>
        </authorList>
    </citation>
    <scope>NUCLEOTIDE SEQUENCE</scope>
    <source>
        <strain evidence="1">NRRL 1565</strain>
    </source>
</reference>
<protein>
    <submittedName>
        <fullName evidence="1">Uncharacterized protein</fullName>
    </submittedName>
</protein>
<comment type="caution">
    <text evidence="1">The sequence shown here is derived from an EMBL/GenBank/DDBJ whole genome shotgun (WGS) entry which is preliminary data.</text>
</comment>
<dbReference type="PANTHER" id="PTHR13520:SF0">
    <property type="entry name" value="RAD50-INTERACTING PROTEIN 1"/>
    <property type="match status" value="1"/>
</dbReference>
<dbReference type="AlphaFoldDB" id="A0A9W8LRK4"/>
<dbReference type="GO" id="GO:0070939">
    <property type="term" value="C:Dsl1/NZR complex"/>
    <property type="evidence" value="ECO:0007669"/>
    <property type="project" value="InterPro"/>
</dbReference>
<accession>A0A9W8LRK4</accession>
<feature type="non-terminal residue" evidence="1">
    <location>
        <position position="1"/>
    </location>
</feature>
<dbReference type="Gene3D" id="1.20.58.670">
    <property type="entry name" value="Dsl1p vesicle tethering complex, Tip20p subunit, domain D"/>
    <property type="match status" value="1"/>
</dbReference>
<dbReference type="GO" id="GO:0006888">
    <property type="term" value="P:endoplasmic reticulum to Golgi vesicle-mediated transport"/>
    <property type="evidence" value="ECO:0007669"/>
    <property type="project" value="InterPro"/>
</dbReference>
<dbReference type="InterPro" id="IPR042044">
    <property type="entry name" value="EXOC6PINT-1/Sec15/Tip20_C_dom2"/>
</dbReference>
<name>A0A9W8LRK4_9FUNG</name>
<gene>
    <name evidence="1" type="ORF">H4R20_006007</name>
</gene>
<evidence type="ECO:0000313" key="2">
    <source>
        <dbReference type="Proteomes" id="UP001140094"/>
    </source>
</evidence>
<dbReference type="Pfam" id="PF04437">
    <property type="entry name" value="RINT1_TIP1"/>
    <property type="match status" value="1"/>
</dbReference>
<dbReference type="Proteomes" id="UP001140094">
    <property type="component" value="Unassembled WGS sequence"/>
</dbReference>
<dbReference type="OrthoDB" id="407410at2759"/>
<evidence type="ECO:0000313" key="1">
    <source>
        <dbReference type="EMBL" id="KAJ2795062.1"/>
    </source>
</evidence>
<dbReference type="PROSITE" id="PS51386">
    <property type="entry name" value="RINT1_TIP20"/>
    <property type="match status" value="1"/>
</dbReference>
<dbReference type="InterPro" id="IPR007528">
    <property type="entry name" value="RINT1_Tip20"/>
</dbReference>